<dbReference type="AlphaFoldDB" id="A0A146K2C5"/>
<evidence type="ECO:0000256" key="1">
    <source>
        <dbReference type="SAM" id="Coils"/>
    </source>
</evidence>
<evidence type="ECO:0008006" key="3">
    <source>
        <dbReference type="Google" id="ProtNLM"/>
    </source>
</evidence>
<sequence>IEKLMRNQPKIKAISILHDRDYVALELCGGHCRDVTILNVPESVDMAEIKAQLVQKSLVISAEQLKFQQEIEQRLMLENGSNSKFKQAIVGLAGKNIVLIIFVQLLLDFTSLDRLFSVVKENFQQSDLISKIFVQRSLKIKICRALKVQKDQVQFLNKTYKVENLKNYANQNVTVLSINSANPLLELYIYVLAQNEDCNFIVTQQIPKTGFSCSQVNFCFTDNPEDKIYTYNEESNRLETHQLEDFQKLFKADLIPKISVSLQHNELQTDKLQIYGHGLNLIQHSPPQNLTTPHQFQLLVSCSSKKPFFGDLVLNLVKLASKAKIFMVLNDKKVKIPKIFDVGLSNQIFQRFLNSFFGESDIFIVLFQDGQFRFKFKDIFEVQKYFQDTFQQKQTAEKLQQKHQQIEELKQQSQFKKQKKQWRHQNSFSKAQVYTSAFQKYSFNKEFISQAEIKQLFEDELLLGIGTENYINCLTSLNVNQFVKMMQEFNWEPRQEFGAESVSITQKLERFQVQTEQNEVDKSQNSQNLAPKAKTKKVYDQFVLKLFFDALSVDNVLSAERFKELCQLENLDFQEEIQGGLSESEFAQMMQKVARV</sequence>
<dbReference type="EMBL" id="GDID01006541">
    <property type="protein sequence ID" value="JAP90065.1"/>
    <property type="molecule type" value="Transcribed_RNA"/>
</dbReference>
<feature type="coiled-coil region" evidence="1">
    <location>
        <begin position="392"/>
        <end position="419"/>
    </location>
</feature>
<reference evidence="2" key="1">
    <citation type="submission" date="2015-07" db="EMBL/GenBank/DDBJ databases">
        <title>Adaptation to a free-living lifestyle via gene acquisitions in the diplomonad Trepomonas sp. PC1.</title>
        <authorList>
            <person name="Xu F."/>
            <person name="Jerlstrom-Hultqvist J."/>
            <person name="Kolisko M."/>
            <person name="Simpson A.G.B."/>
            <person name="Roger A.J."/>
            <person name="Svard S.G."/>
            <person name="Andersson J.O."/>
        </authorList>
    </citation>
    <scope>NUCLEOTIDE SEQUENCE</scope>
    <source>
        <strain evidence="2">PC1</strain>
    </source>
</reference>
<name>A0A146K2C5_9EUKA</name>
<gene>
    <name evidence="2" type="ORF">TPC1_30440</name>
</gene>
<feature type="non-terminal residue" evidence="2">
    <location>
        <position position="1"/>
    </location>
</feature>
<accession>A0A146K2C5</accession>
<proteinExistence type="predicted"/>
<keyword evidence="1" id="KW-0175">Coiled coil</keyword>
<organism evidence="2">
    <name type="scientific">Trepomonas sp. PC1</name>
    <dbReference type="NCBI Taxonomy" id="1076344"/>
    <lineage>
        <taxon>Eukaryota</taxon>
        <taxon>Metamonada</taxon>
        <taxon>Diplomonadida</taxon>
        <taxon>Hexamitidae</taxon>
        <taxon>Hexamitinae</taxon>
        <taxon>Trepomonas</taxon>
    </lineage>
</organism>
<evidence type="ECO:0000313" key="2">
    <source>
        <dbReference type="EMBL" id="JAP90065.1"/>
    </source>
</evidence>
<protein>
    <recommendedName>
        <fullName evidence="3">EF-hand domain-containing protein</fullName>
    </recommendedName>
</protein>